<proteinExistence type="predicted"/>
<dbReference type="EMBL" id="JBHTBQ010000009">
    <property type="protein sequence ID" value="MFC7419338.1"/>
    <property type="molecule type" value="Genomic_DNA"/>
</dbReference>
<sequence>MEALNTVRTPVFELSYNGRAISQDVTPYVRLVAYTDHLSGESDSLDIELEDSDGRWLGEWYPEKGATLAFKFGYQHQPLASAGQFDIDELELSGPPSVVLIRALAAGVQKAVRTRKGKGYEDTTLAAIAQRIAKLHKMTLVGKIDAIPIDRVSQYHESDLAFLHRLAGRYGYTFKVTENNTRLVFWKNSALHSQASIRSYTPNDLAGWRFRDKVTDVPARVEVKHHNTKTKSLVTAGVKHSETTVSGASSSGEKSSADTVKINRRAPTAASAQAQAGAEMERRLLDRTSAEISLEGDPALVAGVNIELSGFGQLSGIYLINRATHTISRSAGYTADLELKRSAPLSPKKAKKHG</sequence>
<evidence type="ECO:0000256" key="1">
    <source>
        <dbReference type="SAM" id="MobiDB-lite"/>
    </source>
</evidence>
<name>A0ABW2QUP5_9NEIS</name>
<evidence type="ECO:0000313" key="2">
    <source>
        <dbReference type="EMBL" id="MFC7419338.1"/>
    </source>
</evidence>
<feature type="region of interest" description="Disordered" evidence="1">
    <location>
        <begin position="239"/>
        <end position="260"/>
    </location>
</feature>
<comment type="caution">
    <text evidence="2">The sequence shown here is derived from an EMBL/GenBank/DDBJ whole genome shotgun (WGS) entry which is preliminary data.</text>
</comment>
<evidence type="ECO:0000313" key="3">
    <source>
        <dbReference type="Proteomes" id="UP001596473"/>
    </source>
</evidence>
<dbReference type="InterPro" id="IPR052726">
    <property type="entry name" value="Phage_Baseplate_Hub"/>
</dbReference>
<dbReference type="Pfam" id="PF05954">
    <property type="entry name" value="Phage_GPD"/>
    <property type="match status" value="1"/>
</dbReference>
<dbReference type="SUPFAM" id="SSF69279">
    <property type="entry name" value="Phage tail proteins"/>
    <property type="match status" value="1"/>
</dbReference>
<accession>A0ABW2QUP5</accession>
<dbReference type="Gene3D" id="3.55.50.10">
    <property type="entry name" value="Baseplate protein-like domains"/>
    <property type="match status" value="1"/>
</dbReference>
<gene>
    <name evidence="2" type="ORF">ACFQNF_05545</name>
</gene>
<protein>
    <submittedName>
        <fullName evidence="2">Phage late control D family protein</fullName>
    </submittedName>
</protein>
<dbReference type="PANTHER" id="PTHR35862:SF1">
    <property type="entry name" value="FELS-2 PROPHAGE PROTEIN"/>
    <property type="match status" value="1"/>
</dbReference>
<dbReference type="Proteomes" id="UP001596473">
    <property type="component" value="Unassembled WGS sequence"/>
</dbReference>
<dbReference type="PANTHER" id="PTHR35862">
    <property type="entry name" value="FELS-2 PROPHAGE PROTEIN"/>
    <property type="match status" value="1"/>
</dbReference>
<dbReference type="RefSeq" id="WP_380186752.1">
    <property type="nucleotide sequence ID" value="NZ_JBHTBQ010000009.1"/>
</dbReference>
<reference evidence="3" key="1">
    <citation type="journal article" date="2019" name="Int. J. Syst. Evol. Microbiol.">
        <title>The Global Catalogue of Microorganisms (GCM) 10K type strain sequencing project: providing services to taxonomists for standard genome sequencing and annotation.</title>
        <authorList>
            <consortium name="The Broad Institute Genomics Platform"/>
            <consortium name="The Broad Institute Genome Sequencing Center for Infectious Disease"/>
            <person name="Wu L."/>
            <person name="Ma J."/>
        </authorList>
    </citation>
    <scope>NUCLEOTIDE SEQUENCE [LARGE SCALE GENOMIC DNA]</scope>
    <source>
        <strain evidence="3">CCUG 62945</strain>
    </source>
</reference>
<keyword evidence="3" id="KW-1185">Reference proteome</keyword>
<organism evidence="2 3">
    <name type="scientific">Iodobacter arcticus</name>
    <dbReference type="NCBI Taxonomy" id="590593"/>
    <lineage>
        <taxon>Bacteria</taxon>
        <taxon>Pseudomonadati</taxon>
        <taxon>Pseudomonadota</taxon>
        <taxon>Betaproteobacteria</taxon>
        <taxon>Neisseriales</taxon>
        <taxon>Chitinibacteraceae</taxon>
        <taxon>Iodobacter</taxon>
    </lineage>
</organism>